<protein>
    <submittedName>
        <fullName evidence="2">DNA-binding protein</fullName>
    </submittedName>
</protein>
<dbReference type="NCBIfam" id="TIGR01764">
    <property type="entry name" value="excise"/>
    <property type="match status" value="1"/>
</dbReference>
<evidence type="ECO:0000313" key="3">
    <source>
        <dbReference type="Proteomes" id="UP000192726"/>
    </source>
</evidence>
<dbReference type="EMBL" id="CP020569">
    <property type="protein sequence ID" value="ARF56633.1"/>
    <property type="molecule type" value="Genomic_DNA"/>
</dbReference>
<dbReference type="OrthoDB" id="9806039at2"/>
<reference evidence="2 3" key="1">
    <citation type="submission" date="2017-04" db="EMBL/GenBank/DDBJ databases">
        <title>Complete Genome Sequence of Streptomyces gilvosporeus F607, a Capable Producer of Natamycin.</title>
        <authorList>
            <person name="Zong G."/>
            <person name="Zhong C."/>
            <person name="Fu J."/>
            <person name="Qin R."/>
            <person name="Cao G."/>
        </authorList>
    </citation>
    <scope>NUCLEOTIDE SEQUENCE [LARGE SCALE GENOMIC DNA]</scope>
    <source>
        <strain evidence="2 3">F607</strain>
    </source>
</reference>
<sequence length="69" mass="7792">MPEQEVATEPVLYRVKDAMAVLRMSKTVIYELIRAGRLRTVKEGRTRFVPASAIAEYVALLEREAGGRK</sequence>
<gene>
    <name evidence="2" type="ORF">B1H19_22885</name>
</gene>
<keyword evidence="2" id="KW-0238">DNA-binding</keyword>
<accession>A0A1V0TUS5</accession>
<evidence type="ECO:0000313" key="2">
    <source>
        <dbReference type="EMBL" id="ARF56633.1"/>
    </source>
</evidence>
<dbReference type="KEGG" id="sgv:B1H19_22885"/>
<dbReference type="Proteomes" id="UP000192726">
    <property type="component" value="Chromosome"/>
</dbReference>
<dbReference type="GO" id="GO:0003677">
    <property type="term" value="F:DNA binding"/>
    <property type="evidence" value="ECO:0007669"/>
    <property type="project" value="UniProtKB-KW"/>
</dbReference>
<feature type="domain" description="Helix-turn-helix" evidence="1">
    <location>
        <begin position="12"/>
        <end position="58"/>
    </location>
</feature>
<organism evidence="2 3">
    <name type="scientific">Streptomyces gilvosporeus</name>
    <dbReference type="NCBI Taxonomy" id="553510"/>
    <lineage>
        <taxon>Bacteria</taxon>
        <taxon>Bacillati</taxon>
        <taxon>Actinomycetota</taxon>
        <taxon>Actinomycetes</taxon>
        <taxon>Kitasatosporales</taxon>
        <taxon>Streptomycetaceae</taxon>
        <taxon>Streptomyces</taxon>
    </lineage>
</organism>
<dbReference type="InterPro" id="IPR041657">
    <property type="entry name" value="HTH_17"/>
</dbReference>
<dbReference type="AlphaFoldDB" id="A0A1V0TUS5"/>
<dbReference type="Pfam" id="PF12728">
    <property type="entry name" value="HTH_17"/>
    <property type="match status" value="1"/>
</dbReference>
<proteinExistence type="predicted"/>
<name>A0A1V0TUS5_9ACTN</name>
<evidence type="ECO:0000259" key="1">
    <source>
        <dbReference type="Pfam" id="PF12728"/>
    </source>
</evidence>
<dbReference type="InterPro" id="IPR010093">
    <property type="entry name" value="SinI_DNA-bd"/>
</dbReference>
<dbReference type="STRING" id="553510.B1H19_22885"/>
<keyword evidence="3" id="KW-1185">Reference proteome</keyword>